<reference evidence="1 2" key="1">
    <citation type="submission" date="2020-08" db="EMBL/GenBank/DDBJ databases">
        <title>Sequencing the genomes of 1000 actinobacteria strains.</title>
        <authorList>
            <person name="Klenk H.-P."/>
        </authorList>
    </citation>
    <scope>NUCLEOTIDE SEQUENCE [LARGE SCALE GENOMIC DNA]</scope>
    <source>
        <strain evidence="1 2">DSM 105783</strain>
    </source>
</reference>
<name>A0A7W8TV42_9MICC</name>
<gene>
    <name evidence="1" type="ORF">HD598_002146</name>
</gene>
<evidence type="ECO:0000313" key="2">
    <source>
        <dbReference type="Proteomes" id="UP000580797"/>
    </source>
</evidence>
<dbReference type="RefSeq" id="WP_183665776.1">
    <property type="nucleotide sequence ID" value="NZ_BAAARH010000002.1"/>
</dbReference>
<comment type="caution">
    <text evidence="1">The sequence shown here is derived from an EMBL/GenBank/DDBJ whole genome shotgun (WGS) entry which is preliminary data.</text>
</comment>
<accession>A0A7W8TV42</accession>
<proteinExistence type="predicted"/>
<organism evidence="1 2">
    <name type="scientific">Neomicrococcus aestuarii</name>
    <dbReference type="NCBI Taxonomy" id="556325"/>
    <lineage>
        <taxon>Bacteria</taxon>
        <taxon>Bacillati</taxon>
        <taxon>Actinomycetota</taxon>
        <taxon>Actinomycetes</taxon>
        <taxon>Micrococcales</taxon>
        <taxon>Micrococcaceae</taxon>
        <taxon>Neomicrococcus</taxon>
    </lineage>
</organism>
<dbReference type="EMBL" id="JACHDR010000001">
    <property type="protein sequence ID" value="MBB5513459.1"/>
    <property type="molecule type" value="Genomic_DNA"/>
</dbReference>
<dbReference type="Proteomes" id="UP000580797">
    <property type="component" value="Unassembled WGS sequence"/>
</dbReference>
<dbReference type="AlphaFoldDB" id="A0A7W8TV42"/>
<evidence type="ECO:0000313" key="1">
    <source>
        <dbReference type="EMBL" id="MBB5513459.1"/>
    </source>
</evidence>
<protein>
    <submittedName>
        <fullName evidence="1">Uncharacterized protein</fullName>
    </submittedName>
</protein>
<sequence length="84" mass="9537">MNKHYDNALKIIETAGENFIQDEGWTETTAMMATIDANTHASLALAYEQRTANLLHALEISARSQGTFDREELKLQVEERLDLK</sequence>